<dbReference type="CDD" id="cd05936">
    <property type="entry name" value="FC-FACS_FadD_like"/>
    <property type="match status" value="1"/>
</dbReference>
<gene>
    <name evidence="5" type="primary">lcfA</name>
    <name evidence="5" type="ORF">GCM10007971_20100</name>
</gene>
<dbReference type="InterPro" id="IPR020845">
    <property type="entry name" value="AMP-binding_CS"/>
</dbReference>
<dbReference type="InterPro" id="IPR025110">
    <property type="entry name" value="AMP-bd_C"/>
</dbReference>
<protein>
    <submittedName>
        <fullName evidence="5">Long-chain-fatty-acid--CoA ligase</fullName>
    </submittedName>
</protein>
<dbReference type="Pfam" id="PF13193">
    <property type="entry name" value="AMP-binding_C"/>
    <property type="match status" value="1"/>
</dbReference>
<keyword evidence="2 5" id="KW-0436">Ligase</keyword>
<evidence type="ECO:0000256" key="2">
    <source>
        <dbReference type="ARBA" id="ARBA00022598"/>
    </source>
</evidence>
<feature type="domain" description="AMP-dependent synthetase/ligase" evidence="3">
    <location>
        <begin position="31"/>
        <end position="419"/>
    </location>
</feature>
<dbReference type="GO" id="GO:0016877">
    <property type="term" value="F:ligase activity, forming carbon-sulfur bonds"/>
    <property type="evidence" value="ECO:0007669"/>
    <property type="project" value="UniProtKB-ARBA"/>
</dbReference>
<evidence type="ECO:0000313" key="6">
    <source>
        <dbReference type="Proteomes" id="UP000624041"/>
    </source>
</evidence>
<evidence type="ECO:0000259" key="3">
    <source>
        <dbReference type="Pfam" id="PF00501"/>
    </source>
</evidence>
<dbReference type="EMBL" id="BMOS01000012">
    <property type="protein sequence ID" value="GGN58243.1"/>
    <property type="molecule type" value="Genomic_DNA"/>
</dbReference>
<dbReference type="FunFam" id="3.40.50.12780:FF:000003">
    <property type="entry name" value="Long-chain-fatty-acid--CoA ligase FadD"/>
    <property type="match status" value="1"/>
</dbReference>
<feature type="domain" description="AMP-binding enzyme C-terminal" evidence="4">
    <location>
        <begin position="469"/>
        <end position="544"/>
    </location>
</feature>
<dbReference type="PANTHER" id="PTHR43767">
    <property type="entry name" value="LONG-CHAIN-FATTY-ACID--COA LIGASE"/>
    <property type="match status" value="1"/>
</dbReference>
<dbReference type="Gene3D" id="2.30.38.10">
    <property type="entry name" value="Luciferase, Domain 3"/>
    <property type="match status" value="1"/>
</dbReference>
<dbReference type="Gene3D" id="3.30.300.30">
    <property type="match status" value="1"/>
</dbReference>
<sequence>MEATKNWYAHYPEEIPPSIQYDEKPLDSYLAESASRYPEKKALYFMGKELTYQELYTQAKQFANYLQSLKLKKGDRVAIMLPNCPQAVISYYGILMAGGVVVQTNPLYTERELEYQIADSDAKVIVCLDILVPRVSNVQEKTNLEHKIVTGIKDYLPFPKNLIYPFIQKREYNMVVKVEQSPDTHVWESIMKTAKAEYKKVKINPKEDLALLQYTGGTTGYPKGVMLTHYNLVANLQMCEAWLYKAEQGKEVVLAVLPFFHVYGMTTVMNFGVKQASKIILMPKFNPEDVLKVIDKQKPTLFPGAPTIYIGLINHPDIEKYDLSSIRACLSGSAPLPLEVQEQFERLTGGRLVEGYGLTETSPVTHANPIWGNRINGSIGLPWPDTDVKIVKTGTDEEVEIGEVGELAVKGPQVMVGYWKNEEETANALRDGWFYTGDMGYEDENGYFYIVDRKKDMIIAGGYNIYPREVEEVLYEHPAIQECAVVGVPDPYRGETVKAFIVLKEGKQATEEDLNRFCRDNLAAYKVPRRYEFRKELPKTIVGKILRRQLVDEEVKQQDEQIEPV</sequence>
<dbReference type="Proteomes" id="UP000624041">
    <property type="component" value="Unassembled WGS sequence"/>
</dbReference>
<evidence type="ECO:0000256" key="1">
    <source>
        <dbReference type="ARBA" id="ARBA00006432"/>
    </source>
</evidence>
<accession>A0A917XYL5</accession>
<comment type="similarity">
    <text evidence="1">Belongs to the ATP-dependent AMP-binding enzyme family.</text>
</comment>
<dbReference type="InterPro" id="IPR050237">
    <property type="entry name" value="ATP-dep_AMP-bd_enzyme"/>
</dbReference>
<dbReference type="AlphaFoldDB" id="A0A917XYL5"/>
<dbReference type="Gene3D" id="3.40.50.980">
    <property type="match status" value="2"/>
</dbReference>
<dbReference type="PANTHER" id="PTHR43767:SF9">
    <property type="entry name" value="LONG-CHAIN-FATTY-ACID--COA LIGASE"/>
    <property type="match status" value="1"/>
</dbReference>
<dbReference type="SUPFAM" id="SSF56801">
    <property type="entry name" value="Acetyl-CoA synthetase-like"/>
    <property type="match status" value="1"/>
</dbReference>
<reference evidence="5" key="1">
    <citation type="journal article" date="2014" name="Int. J. Syst. Evol. Microbiol.">
        <title>Complete genome sequence of Corynebacterium casei LMG S-19264T (=DSM 44701T), isolated from a smear-ripened cheese.</title>
        <authorList>
            <consortium name="US DOE Joint Genome Institute (JGI-PGF)"/>
            <person name="Walter F."/>
            <person name="Albersmeier A."/>
            <person name="Kalinowski J."/>
            <person name="Ruckert C."/>
        </authorList>
    </citation>
    <scope>NUCLEOTIDE SEQUENCE</scope>
    <source>
        <strain evidence="5">JCM 17251</strain>
    </source>
</reference>
<comment type="caution">
    <text evidence="5">The sequence shown here is derived from an EMBL/GenBank/DDBJ whole genome shotgun (WGS) entry which is preliminary data.</text>
</comment>
<dbReference type="FunFam" id="3.30.300.30:FF:000008">
    <property type="entry name" value="2,3-dihydroxybenzoate-AMP ligase"/>
    <property type="match status" value="1"/>
</dbReference>
<organism evidence="5 6">
    <name type="scientific">Oceanobacillus indicireducens</name>
    <dbReference type="NCBI Taxonomy" id="1004261"/>
    <lineage>
        <taxon>Bacteria</taxon>
        <taxon>Bacillati</taxon>
        <taxon>Bacillota</taxon>
        <taxon>Bacilli</taxon>
        <taxon>Bacillales</taxon>
        <taxon>Bacillaceae</taxon>
        <taxon>Oceanobacillus</taxon>
    </lineage>
</organism>
<evidence type="ECO:0000259" key="4">
    <source>
        <dbReference type="Pfam" id="PF13193"/>
    </source>
</evidence>
<dbReference type="InterPro" id="IPR000873">
    <property type="entry name" value="AMP-dep_synth/lig_dom"/>
</dbReference>
<keyword evidence="6" id="KW-1185">Reference proteome</keyword>
<dbReference type="Pfam" id="PF00501">
    <property type="entry name" value="AMP-binding"/>
    <property type="match status" value="1"/>
</dbReference>
<dbReference type="InterPro" id="IPR045851">
    <property type="entry name" value="AMP-bd_C_sf"/>
</dbReference>
<reference evidence="5" key="2">
    <citation type="submission" date="2020-09" db="EMBL/GenBank/DDBJ databases">
        <authorList>
            <person name="Sun Q."/>
            <person name="Ohkuma M."/>
        </authorList>
    </citation>
    <scope>NUCLEOTIDE SEQUENCE</scope>
    <source>
        <strain evidence="5">JCM 17251</strain>
    </source>
</reference>
<dbReference type="PROSITE" id="PS00455">
    <property type="entry name" value="AMP_BINDING"/>
    <property type="match status" value="1"/>
</dbReference>
<dbReference type="NCBIfam" id="NF004837">
    <property type="entry name" value="PRK06187.1"/>
    <property type="match status" value="1"/>
</dbReference>
<proteinExistence type="inferred from homology"/>
<name>A0A917XYL5_9BACI</name>
<dbReference type="RefSeq" id="WP_188857043.1">
    <property type="nucleotide sequence ID" value="NZ_BMOS01000012.1"/>
</dbReference>
<evidence type="ECO:0000313" key="5">
    <source>
        <dbReference type="EMBL" id="GGN58243.1"/>
    </source>
</evidence>